<proteinExistence type="predicted"/>
<accession>J4WA52</accession>
<protein>
    <submittedName>
        <fullName evidence="1">Ribbon-helix-helix protein, CopG family</fullName>
    </submittedName>
</protein>
<gene>
    <name evidence="1" type="ORF">HMPREF1143_1742</name>
</gene>
<keyword evidence="2" id="KW-1185">Reference proteome</keyword>
<dbReference type="Proteomes" id="UP000005244">
    <property type="component" value="Unassembled WGS sequence"/>
</dbReference>
<organism evidence="1 2">
    <name type="scientific">Peptoanaerobacter stomatis</name>
    <dbReference type="NCBI Taxonomy" id="796937"/>
    <lineage>
        <taxon>Bacteria</taxon>
        <taxon>Bacillati</taxon>
        <taxon>Bacillota</taxon>
        <taxon>Clostridia</taxon>
        <taxon>Peptostreptococcales</taxon>
        <taxon>Filifactoraceae</taxon>
        <taxon>Peptoanaerobacter</taxon>
    </lineage>
</organism>
<evidence type="ECO:0000313" key="2">
    <source>
        <dbReference type="Proteomes" id="UP000005244"/>
    </source>
</evidence>
<dbReference type="EMBL" id="ALNK01000021">
    <property type="protein sequence ID" value="EJU22536.1"/>
    <property type="molecule type" value="Genomic_DNA"/>
</dbReference>
<dbReference type="AlphaFoldDB" id="J4WA52"/>
<dbReference type="SUPFAM" id="SSF47598">
    <property type="entry name" value="Ribbon-helix-helix"/>
    <property type="match status" value="1"/>
</dbReference>
<sequence>MNKKMGRPIKRDTNKTEKLNIRLTKEDKKLIQDCADKMNISKSDVIVKAIELLNQTQQQIL</sequence>
<dbReference type="GO" id="GO:0006355">
    <property type="term" value="P:regulation of DNA-templated transcription"/>
    <property type="evidence" value="ECO:0007669"/>
    <property type="project" value="InterPro"/>
</dbReference>
<name>J4WA52_9FIRM</name>
<dbReference type="RefSeq" id="WP_009530996.1">
    <property type="nucleotide sequence ID" value="NZ_ALNK01000021.1"/>
</dbReference>
<comment type="caution">
    <text evidence="1">The sequence shown here is derived from an EMBL/GenBank/DDBJ whole genome shotgun (WGS) entry which is preliminary data.</text>
</comment>
<evidence type="ECO:0000313" key="1">
    <source>
        <dbReference type="EMBL" id="EJU22536.1"/>
    </source>
</evidence>
<reference evidence="1 2" key="1">
    <citation type="submission" date="2012-07" db="EMBL/GenBank/DDBJ databases">
        <authorList>
            <person name="Durkin A.S."/>
            <person name="McCorrison J."/>
            <person name="Torralba M."/>
            <person name="Gillis M."/>
            <person name="Methe B."/>
            <person name="Sutton G."/>
            <person name="Nelson K.E."/>
        </authorList>
    </citation>
    <scope>NUCLEOTIDE SEQUENCE [LARGE SCALE GENOMIC DNA]</scope>
    <source>
        <strain evidence="1 2">OBRC8</strain>
    </source>
</reference>
<dbReference type="InterPro" id="IPR010985">
    <property type="entry name" value="Ribbon_hlx_hlx"/>
</dbReference>